<comment type="caution">
    <text evidence="1">The sequence shown here is derived from an EMBL/GenBank/DDBJ whole genome shotgun (WGS) entry which is preliminary data.</text>
</comment>
<protein>
    <submittedName>
        <fullName evidence="1">Uncharacterized protein</fullName>
    </submittedName>
</protein>
<reference evidence="1 2" key="1">
    <citation type="journal article" date="2014" name="Genome Announc.">
        <title>Draft Genome Sequence of Streptomyces roseochromogenes subsp. oscitans DS 12.976, Producer of the Aminocoumarin Antibiotic Clorobiocin.</title>
        <authorList>
            <person name="Ruckert C."/>
            <person name="Kalinowski J."/>
            <person name="Heide L."/>
            <person name="Apel A.K."/>
        </authorList>
    </citation>
    <scope>NUCLEOTIDE SEQUENCE [LARGE SCALE GENOMIC DNA]</scope>
    <source>
        <strain evidence="1 2">DS 12.976</strain>
    </source>
</reference>
<dbReference type="RefSeq" id="WP_023544402.1">
    <property type="nucleotide sequence ID" value="NZ_CM002285.1"/>
</dbReference>
<name>V6KYD2_STRRC</name>
<keyword evidence="2" id="KW-1185">Reference proteome</keyword>
<evidence type="ECO:0000313" key="1">
    <source>
        <dbReference type="EMBL" id="EST36451.1"/>
    </source>
</evidence>
<dbReference type="HOGENOM" id="CLU_084215_2_1_11"/>
<dbReference type="PANTHER" id="PTHR42305:SF1">
    <property type="entry name" value="MEMBRANE PROTEIN RV1733C-RELATED"/>
    <property type="match status" value="1"/>
</dbReference>
<dbReference type="PANTHER" id="PTHR42305">
    <property type="entry name" value="MEMBRANE PROTEIN RV1733C-RELATED"/>
    <property type="match status" value="1"/>
</dbReference>
<dbReference type="PATRIC" id="fig|1352936.5.peg.413"/>
<dbReference type="OrthoDB" id="5190576at2"/>
<sequence>MERPADRLERRLRAFLTALAVLALPLAVWAAGQATYSHYTQVRQTQPARLHPVTALLLTDARSGGDRPGAQSGFDALARWSDHNGQHAGVAPVRAWLHQGATATVWLDAHGTIAAPPEGRDFAATAGVAVGCGTALAGVAGAYTTRWAVGQYFERRRAARWTRERERFEPGWTARCRS</sequence>
<evidence type="ECO:0000313" key="2">
    <source>
        <dbReference type="Proteomes" id="UP000017984"/>
    </source>
</evidence>
<dbReference type="EMBL" id="AWQX01000009">
    <property type="protein sequence ID" value="EST36451.1"/>
    <property type="molecule type" value="Genomic_DNA"/>
</dbReference>
<accession>V6KYD2</accession>
<dbReference type="AlphaFoldDB" id="V6KYD2"/>
<dbReference type="InterPro" id="IPR039708">
    <property type="entry name" value="MT1774/Rv1733c-like"/>
</dbReference>
<organism evidence="1 2">
    <name type="scientific">Streptomyces roseochromogenus subsp. oscitans DS 12.976</name>
    <dbReference type="NCBI Taxonomy" id="1352936"/>
    <lineage>
        <taxon>Bacteria</taxon>
        <taxon>Bacillati</taxon>
        <taxon>Actinomycetota</taxon>
        <taxon>Actinomycetes</taxon>
        <taxon>Kitasatosporales</taxon>
        <taxon>Streptomycetaceae</taxon>
        <taxon>Streptomyces</taxon>
    </lineage>
</organism>
<gene>
    <name evidence="1" type="ORF">M878_01845</name>
</gene>
<dbReference type="STRING" id="1352936.M878_01845"/>
<proteinExistence type="predicted"/>
<dbReference type="Proteomes" id="UP000017984">
    <property type="component" value="Chromosome"/>
</dbReference>